<protein>
    <submittedName>
        <fullName evidence="1">Uncharacterized protein</fullName>
    </submittedName>
</protein>
<proteinExistence type="predicted"/>
<organism evidence="1 2">
    <name type="scientific">Thyridium curvatum</name>
    <dbReference type="NCBI Taxonomy" id="1093900"/>
    <lineage>
        <taxon>Eukaryota</taxon>
        <taxon>Fungi</taxon>
        <taxon>Dikarya</taxon>
        <taxon>Ascomycota</taxon>
        <taxon>Pezizomycotina</taxon>
        <taxon>Sordariomycetes</taxon>
        <taxon>Sordariomycetidae</taxon>
        <taxon>Thyridiales</taxon>
        <taxon>Thyridiaceae</taxon>
        <taxon>Thyridium</taxon>
    </lineage>
</organism>
<dbReference type="EMBL" id="SKBQ01000021">
    <property type="protein sequence ID" value="TPX15418.1"/>
    <property type="molecule type" value="Genomic_DNA"/>
</dbReference>
<dbReference type="Proteomes" id="UP000319257">
    <property type="component" value="Unassembled WGS sequence"/>
</dbReference>
<dbReference type="GeneID" id="41971845"/>
<evidence type="ECO:0000313" key="1">
    <source>
        <dbReference type="EMBL" id="TPX15418.1"/>
    </source>
</evidence>
<comment type="caution">
    <text evidence="1">The sequence shown here is derived from an EMBL/GenBank/DDBJ whole genome shotgun (WGS) entry which is preliminary data.</text>
</comment>
<evidence type="ECO:0000313" key="2">
    <source>
        <dbReference type="Proteomes" id="UP000319257"/>
    </source>
</evidence>
<dbReference type="AlphaFoldDB" id="A0A507BFC6"/>
<reference evidence="1 2" key="1">
    <citation type="submission" date="2019-06" db="EMBL/GenBank/DDBJ databases">
        <title>Draft genome sequence of the filamentous fungus Phialemoniopsis curvata isolated from diesel fuel.</title>
        <authorList>
            <person name="Varaljay V.A."/>
            <person name="Lyon W.J."/>
            <person name="Crouch A.L."/>
            <person name="Drake C.E."/>
            <person name="Hollomon J.M."/>
            <person name="Nadeau L.J."/>
            <person name="Nunn H.S."/>
            <person name="Stevenson B.S."/>
            <person name="Bojanowski C.L."/>
            <person name="Crookes-Goodson W.J."/>
        </authorList>
    </citation>
    <scope>NUCLEOTIDE SEQUENCE [LARGE SCALE GENOMIC DNA]</scope>
    <source>
        <strain evidence="1 2">D216</strain>
    </source>
</reference>
<dbReference type="InParanoid" id="A0A507BFC6"/>
<dbReference type="RefSeq" id="XP_030997129.1">
    <property type="nucleotide sequence ID" value="XM_031138805.1"/>
</dbReference>
<name>A0A507BFC6_9PEZI</name>
<gene>
    <name evidence="1" type="ORF">E0L32_004398</name>
</gene>
<keyword evidence="2" id="KW-1185">Reference proteome</keyword>
<sequence length="283" mass="32049">MCVRRITHRLVHDRRPVIAVVDKKTTRFLVVPYARPMACHCGEGEHVAAGLKCDVHDCCTKELELILCDNPEPCPEPAQYHIYEQAPSPLRARWWPIGAIDERIAAIDTSKSMAASTSTPLFVKARAVYLEYRVEAQQQISELTQAAGLVEQARALQLRLTGLEPKEQEKALDRVVGAAEERYLDVCVKSINRHSRLCAALELWGRILARCLRNGSTIDGIEPEVHLFTQTQEWYDLWSPCIPRLLSPSSRRKLESVLVLGGWLDPAMPHVSRNTLHFNTKER</sequence>
<accession>A0A507BFC6</accession>